<evidence type="ECO:0000313" key="10">
    <source>
        <dbReference type="Proteomes" id="UP000186895"/>
    </source>
</evidence>
<dbReference type="Gene3D" id="3.40.50.300">
    <property type="entry name" value="P-loop containing nucleotide triphosphate hydrolases"/>
    <property type="match status" value="1"/>
</dbReference>
<dbReference type="EMBL" id="FTMN01000013">
    <property type="protein sequence ID" value="SIQ99857.1"/>
    <property type="molecule type" value="Genomic_DNA"/>
</dbReference>
<dbReference type="CDD" id="cd02027">
    <property type="entry name" value="APSK"/>
    <property type="match status" value="1"/>
</dbReference>
<dbReference type="GO" id="GO:0070814">
    <property type="term" value="P:hydrogen sulfide biosynthetic process"/>
    <property type="evidence" value="ECO:0007669"/>
    <property type="project" value="UniProtKB-UniPathway"/>
</dbReference>
<name>A0A1N6XC63_9GAMM</name>
<organism evidence="9 10">
    <name type="scientific">Marinobacterium stanieri</name>
    <dbReference type="NCBI Taxonomy" id="49186"/>
    <lineage>
        <taxon>Bacteria</taxon>
        <taxon>Pseudomonadati</taxon>
        <taxon>Pseudomonadota</taxon>
        <taxon>Gammaproteobacteria</taxon>
        <taxon>Oceanospirillales</taxon>
        <taxon>Oceanospirillaceae</taxon>
        <taxon>Marinobacterium</taxon>
    </lineage>
</organism>
<protein>
    <recommendedName>
        <fullName evidence="3 7">Adenylyl-sulfate kinase</fullName>
        <ecNumber evidence="3 7">2.7.1.25</ecNumber>
    </recommendedName>
</protein>
<evidence type="ECO:0000256" key="1">
    <source>
        <dbReference type="ARBA" id="ARBA00001823"/>
    </source>
</evidence>
<feature type="domain" description="APS kinase" evidence="8">
    <location>
        <begin position="10"/>
        <end position="159"/>
    </location>
</feature>
<keyword evidence="7 9" id="KW-0418">Kinase</keyword>
<comment type="similarity">
    <text evidence="7">Belongs to the APS kinase family.</text>
</comment>
<dbReference type="PANTHER" id="PTHR42700">
    <property type="entry name" value="SULFATE ADENYLYLTRANSFERASE"/>
    <property type="match status" value="1"/>
</dbReference>
<evidence type="ECO:0000256" key="4">
    <source>
        <dbReference type="ARBA" id="ARBA00022679"/>
    </source>
</evidence>
<dbReference type="GO" id="GO:0019379">
    <property type="term" value="P:sulfate assimilation, phosphoadenylyl sulfate reduction by phosphoadenylyl-sulfate reductase (thioredoxin)"/>
    <property type="evidence" value="ECO:0007669"/>
    <property type="project" value="TreeGrafter"/>
</dbReference>
<comment type="function">
    <text evidence="7">Catalyzes the synthesis of activated sulfate.</text>
</comment>
<evidence type="ECO:0000256" key="3">
    <source>
        <dbReference type="ARBA" id="ARBA00012121"/>
    </source>
</evidence>
<dbReference type="GO" id="GO:0005524">
    <property type="term" value="F:ATP binding"/>
    <property type="evidence" value="ECO:0007669"/>
    <property type="project" value="UniProtKB-KW"/>
</dbReference>
<keyword evidence="6 7" id="KW-0067">ATP-binding</keyword>
<dbReference type="InterPro" id="IPR027417">
    <property type="entry name" value="P-loop_NTPase"/>
</dbReference>
<evidence type="ECO:0000256" key="5">
    <source>
        <dbReference type="ARBA" id="ARBA00022741"/>
    </source>
</evidence>
<dbReference type="NCBIfam" id="TIGR00455">
    <property type="entry name" value="apsK"/>
    <property type="match status" value="1"/>
</dbReference>
<dbReference type="InterPro" id="IPR002891">
    <property type="entry name" value="APS"/>
</dbReference>
<gene>
    <name evidence="9" type="ORF">SAMN05421647_11375</name>
</gene>
<dbReference type="GO" id="GO:0004781">
    <property type="term" value="F:sulfate adenylyltransferase (ATP) activity"/>
    <property type="evidence" value="ECO:0007669"/>
    <property type="project" value="TreeGrafter"/>
</dbReference>
<dbReference type="EC" id="2.7.1.25" evidence="3 7"/>
<keyword evidence="10" id="KW-1185">Reference proteome</keyword>
<dbReference type="RefSeq" id="WP_076466185.1">
    <property type="nucleotide sequence ID" value="NZ_FTMN01000013.1"/>
</dbReference>
<dbReference type="GO" id="GO:0004020">
    <property type="term" value="F:adenylylsulfate kinase activity"/>
    <property type="evidence" value="ECO:0007669"/>
    <property type="project" value="UniProtKB-EC"/>
</dbReference>
<dbReference type="PANTHER" id="PTHR42700:SF1">
    <property type="entry name" value="SULFATE ADENYLYLTRANSFERASE"/>
    <property type="match status" value="1"/>
</dbReference>
<comment type="pathway">
    <text evidence="2 7">Sulfur metabolism; hydrogen sulfide biosynthesis; sulfite from sulfate: step 2/3.</text>
</comment>
<keyword evidence="5 7" id="KW-0547">Nucleotide-binding</keyword>
<dbReference type="Proteomes" id="UP000186895">
    <property type="component" value="Unassembled WGS sequence"/>
</dbReference>
<dbReference type="AlphaFoldDB" id="A0A1N6XC63"/>
<accession>A0A1N6XC63</accession>
<dbReference type="UniPathway" id="UPA00140">
    <property type="reaction ID" value="UER00205"/>
</dbReference>
<proteinExistence type="inferred from homology"/>
<evidence type="ECO:0000259" key="8">
    <source>
        <dbReference type="Pfam" id="PF01583"/>
    </source>
</evidence>
<sequence length="189" mass="21066">MDGHQPHIPRVIWFTGLSGSGKTTLALALQQRLTALGVHKTYHLDGDQLRKDINSDLGFSLTDRDENLRRAAHIARMFLDEGYWVLASFITPLNRQQAMVRELLPEGRFIEVHLSTPLEVCRLRDPKQLYAKTATGAVPQMTGVKSPYEPPLRPELRLDTAAFSIDASVQHILAGITDDSDKNGQLNNG</sequence>
<dbReference type="GO" id="GO:0010134">
    <property type="term" value="P:sulfate assimilation via adenylyl sulfate reduction"/>
    <property type="evidence" value="ECO:0007669"/>
    <property type="project" value="TreeGrafter"/>
</dbReference>
<dbReference type="SUPFAM" id="SSF52540">
    <property type="entry name" value="P-loop containing nucleoside triphosphate hydrolases"/>
    <property type="match status" value="1"/>
</dbReference>
<evidence type="ECO:0000256" key="6">
    <source>
        <dbReference type="ARBA" id="ARBA00022840"/>
    </source>
</evidence>
<evidence type="ECO:0000313" key="9">
    <source>
        <dbReference type="EMBL" id="SIQ99857.1"/>
    </source>
</evidence>
<dbReference type="Pfam" id="PF01583">
    <property type="entry name" value="APS_kinase"/>
    <property type="match status" value="1"/>
</dbReference>
<dbReference type="NCBIfam" id="NF003013">
    <property type="entry name" value="PRK03846.1"/>
    <property type="match status" value="1"/>
</dbReference>
<evidence type="ECO:0000256" key="2">
    <source>
        <dbReference type="ARBA" id="ARBA00004806"/>
    </source>
</evidence>
<dbReference type="InterPro" id="IPR059117">
    <property type="entry name" value="APS_kinase_dom"/>
</dbReference>
<comment type="catalytic activity">
    <reaction evidence="1 7">
        <text>adenosine 5'-phosphosulfate + ATP = 3'-phosphoadenylyl sulfate + ADP + H(+)</text>
        <dbReference type="Rhea" id="RHEA:24152"/>
        <dbReference type="ChEBI" id="CHEBI:15378"/>
        <dbReference type="ChEBI" id="CHEBI:30616"/>
        <dbReference type="ChEBI" id="CHEBI:58243"/>
        <dbReference type="ChEBI" id="CHEBI:58339"/>
        <dbReference type="ChEBI" id="CHEBI:456216"/>
        <dbReference type="EC" id="2.7.1.25"/>
    </reaction>
</comment>
<dbReference type="InterPro" id="IPR050512">
    <property type="entry name" value="Sulf_AdTrans/APS_kinase"/>
</dbReference>
<dbReference type="GO" id="GO:0005737">
    <property type="term" value="C:cytoplasm"/>
    <property type="evidence" value="ECO:0007669"/>
    <property type="project" value="TreeGrafter"/>
</dbReference>
<keyword evidence="4 7" id="KW-0808">Transferase</keyword>
<evidence type="ECO:0000256" key="7">
    <source>
        <dbReference type="RuleBase" id="RU004347"/>
    </source>
</evidence>
<reference evidence="9 10" key="1">
    <citation type="submission" date="2017-01" db="EMBL/GenBank/DDBJ databases">
        <authorList>
            <person name="Mah S.A."/>
            <person name="Swanson W.J."/>
            <person name="Moy G.W."/>
            <person name="Vacquier V.D."/>
        </authorList>
    </citation>
    <scope>NUCLEOTIDE SEQUENCE [LARGE SCALE GENOMIC DNA]</scope>
    <source>
        <strain evidence="9 10">DSM 7027</strain>
    </source>
</reference>
<dbReference type="STRING" id="49186.SAMN05421647_11375"/>